<dbReference type="SUPFAM" id="SSF48576">
    <property type="entry name" value="Terpenoid synthases"/>
    <property type="match status" value="1"/>
</dbReference>
<dbReference type="GO" id="GO:0046872">
    <property type="term" value="F:metal ion binding"/>
    <property type="evidence" value="ECO:0007669"/>
    <property type="project" value="UniProtKB-KW"/>
</dbReference>
<name>A0A2P5BRR0_PARAD</name>
<dbReference type="EMBL" id="JXTB01000232">
    <property type="protein sequence ID" value="PON51487.1"/>
    <property type="molecule type" value="Genomic_DNA"/>
</dbReference>
<keyword evidence="5" id="KW-1185">Reference proteome</keyword>
<dbReference type="InterPro" id="IPR008949">
    <property type="entry name" value="Isoprenoid_synthase_dom_sf"/>
</dbReference>
<dbReference type="GO" id="GO:0004659">
    <property type="term" value="F:prenyltransferase activity"/>
    <property type="evidence" value="ECO:0007669"/>
    <property type="project" value="TreeGrafter"/>
</dbReference>
<organism evidence="4 5">
    <name type="scientific">Parasponia andersonii</name>
    <name type="common">Sponia andersonii</name>
    <dbReference type="NCBI Taxonomy" id="3476"/>
    <lineage>
        <taxon>Eukaryota</taxon>
        <taxon>Viridiplantae</taxon>
        <taxon>Streptophyta</taxon>
        <taxon>Embryophyta</taxon>
        <taxon>Tracheophyta</taxon>
        <taxon>Spermatophyta</taxon>
        <taxon>Magnoliopsida</taxon>
        <taxon>eudicotyledons</taxon>
        <taxon>Gunneridae</taxon>
        <taxon>Pentapetalae</taxon>
        <taxon>rosids</taxon>
        <taxon>fabids</taxon>
        <taxon>Rosales</taxon>
        <taxon>Cannabaceae</taxon>
        <taxon>Parasponia</taxon>
    </lineage>
</organism>
<dbReference type="PANTHER" id="PTHR43281">
    <property type="entry name" value="FARNESYL DIPHOSPHATE SYNTHASE"/>
    <property type="match status" value="1"/>
</dbReference>
<evidence type="ECO:0000256" key="1">
    <source>
        <dbReference type="ARBA" id="ARBA00001946"/>
    </source>
</evidence>
<dbReference type="Proteomes" id="UP000237105">
    <property type="component" value="Unassembled WGS sequence"/>
</dbReference>
<proteinExistence type="predicted"/>
<keyword evidence="2" id="KW-0479">Metal-binding</keyword>
<keyword evidence="3" id="KW-0460">Magnesium</keyword>
<sequence>MSQDQSQSSYCASITADIEAHLKQSITLKPPLSVFEPMYHLVFSAPPNSAPALCVAACELVGGRRSQAIEAASALQLMHAASFTHEHLLLTDRPNSKPMVHHAYGPNIELLIPDAIVPFGCELLARSDDPAQNDSDRVLRVIVEITRAIGSRGIIGAQYQEKVISRSSRGDEANDDDDQWIDYTCRKKEDGLHACAAACGAILGGANEEEIETLRKFGLYVGMIEGYSIRIGRNGKELERVVEELRDLALKELEHLKGRKVEAISSFILGL</sequence>
<evidence type="ECO:0000313" key="5">
    <source>
        <dbReference type="Proteomes" id="UP000237105"/>
    </source>
</evidence>
<dbReference type="OrthoDB" id="1923994at2759"/>
<evidence type="ECO:0000256" key="2">
    <source>
        <dbReference type="ARBA" id="ARBA00022723"/>
    </source>
</evidence>
<reference evidence="5" key="1">
    <citation type="submission" date="2016-06" db="EMBL/GenBank/DDBJ databases">
        <title>Parallel loss of symbiosis genes in relatives of nitrogen-fixing non-legume Parasponia.</title>
        <authorList>
            <person name="Van Velzen R."/>
            <person name="Holmer R."/>
            <person name="Bu F."/>
            <person name="Rutten L."/>
            <person name="Van Zeijl A."/>
            <person name="Liu W."/>
            <person name="Santuari L."/>
            <person name="Cao Q."/>
            <person name="Sharma T."/>
            <person name="Shen D."/>
            <person name="Roswanjaya Y."/>
            <person name="Wardhani T."/>
            <person name="Kalhor M.S."/>
            <person name="Jansen J."/>
            <person name="Van den Hoogen J."/>
            <person name="Gungor B."/>
            <person name="Hartog M."/>
            <person name="Hontelez J."/>
            <person name="Verver J."/>
            <person name="Yang W.-C."/>
            <person name="Schijlen E."/>
            <person name="Repin R."/>
            <person name="Schilthuizen M."/>
            <person name="Schranz E."/>
            <person name="Heidstra R."/>
            <person name="Miyata K."/>
            <person name="Fedorova E."/>
            <person name="Kohlen W."/>
            <person name="Bisseling T."/>
            <person name="Smit S."/>
            <person name="Geurts R."/>
        </authorList>
    </citation>
    <scope>NUCLEOTIDE SEQUENCE [LARGE SCALE GENOMIC DNA]</scope>
    <source>
        <strain evidence="5">cv. WU1-14</strain>
    </source>
</reference>
<dbReference type="PANTHER" id="PTHR43281:SF6">
    <property type="entry name" value="HETERODIMERIC GERANYLGERANYL PYROPHOSPHATE SYNTHASE SMALL SUBUNIT, CHLOROPLASTIC-LIKE"/>
    <property type="match status" value="1"/>
</dbReference>
<dbReference type="AlphaFoldDB" id="A0A2P5BRR0"/>
<dbReference type="Gene3D" id="1.10.600.10">
    <property type="entry name" value="Farnesyl Diphosphate Synthase"/>
    <property type="match status" value="1"/>
</dbReference>
<dbReference type="STRING" id="3476.A0A2P5BRR0"/>
<evidence type="ECO:0000256" key="3">
    <source>
        <dbReference type="ARBA" id="ARBA00022842"/>
    </source>
</evidence>
<gene>
    <name evidence="4" type="ORF">PanWU01x14_215690</name>
</gene>
<evidence type="ECO:0000313" key="4">
    <source>
        <dbReference type="EMBL" id="PON51487.1"/>
    </source>
</evidence>
<comment type="caution">
    <text evidence="4">The sequence shown here is derived from an EMBL/GenBank/DDBJ whole genome shotgun (WGS) entry which is preliminary data.</text>
</comment>
<comment type="cofactor">
    <cofactor evidence="1">
        <name>Mg(2+)</name>
        <dbReference type="ChEBI" id="CHEBI:18420"/>
    </cofactor>
</comment>
<accession>A0A2P5BRR0</accession>
<protein>
    <submittedName>
        <fullName evidence="4">Polyprenyl synthetase</fullName>
    </submittedName>
</protein>